<dbReference type="AlphaFoldDB" id="A0A1E5IN96"/>
<keyword evidence="1" id="KW-0812">Transmembrane</keyword>
<proteinExistence type="predicted"/>
<sequence>MDFSFIAFYILFLFFCVKNFHEKRTKARIESILLLVFFGSVNSNIAFKSLLEPEEYKIKCSAG</sequence>
<evidence type="ECO:0000313" key="3">
    <source>
        <dbReference type="Proteomes" id="UP000095237"/>
    </source>
</evidence>
<evidence type="ECO:0000256" key="1">
    <source>
        <dbReference type="SAM" id="Phobius"/>
    </source>
</evidence>
<feature type="transmembrane region" description="Helical" evidence="1">
    <location>
        <begin position="6"/>
        <end position="21"/>
    </location>
</feature>
<protein>
    <submittedName>
        <fullName evidence="2">Uncharacterized protein</fullName>
    </submittedName>
</protein>
<dbReference type="EMBL" id="LNVX01000001">
    <property type="protein sequence ID" value="OEG71934.1"/>
    <property type="molecule type" value="Genomic_DNA"/>
</dbReference>
<reference evidence="2 3" key="1">
    <citation type="submission" date="2015-11" db="EMBL/GenBank/DDBJ databases">
        <title>Evidence for parallel genomic evolution in an endosymbiosis of termite gut flagellates.</title>
        <authorList>
            <person name="Zheng H."/>
        </authorList>
    </citation>
    <scope>NUCLEOTIDE SEQUENCE [LARGE SCALE GENOMIC DNA]</scope>
    <source>
        <strain evidence="2 3">CET450</strain>
    </source>
</reference>
<evidence type="ECO:0000313" key="2">
    <source>
        <dbReference type="EMBL" id="OEG71934.1"/>
    </source>
</evidence>
<keyword evidence="3" id="KW-1185">Reference proteome</keyword>
<comment type="caution">
    <text evidence="2">The sequence shown here is derived from an EMBL/GenBank/DDBJ whole genome shotgun (WGS) entry which is preliminary data.</text>
</comment>
<gene>
    <name evidence="2" type="ORF">ATZ36_11765</name>
</gene>
<name>A0A1E5IN96_ENDTX</name>
<organism evidence="2 3">
    <name type="scientific">Endomicrobium trichonymphae</name>
    <dbReference type="NCBI Taxonomy" id="1408204"/>
    <lineage>
        <taxon>Bacteria</taxon>
        <taxon>Pseudomonadati</taxon>
        <taxon>Elusimicrobiota</taxon>
        <taxon>Endomicrobiia</taxon>
        <taxon>Endomicrobiales</taxon>
        <taxon>Endomicrobiaceae</taxon>
        <taxon>Candidatus Endomicrobiellum</taxon>
    </lineage>
</organism>
<keyword evidence="1" id="KW-0472">Membrane</keyword>
<dbReference type="Proteomes" id="UP000095237">
    <property type="component" value="Unassembled WGS sequence"/>
</dbReference>
<keyword evidence="1" id="KW-1133">Transmembrane helix</keyword>
<accession>A0A1E5IN96</accession>